<dbReference type="RefSeq" id="XP_003294221.1">
    <property type="nucleotide sequence ID" value="XM_003294173.1"/>
</dbReference>
<dbReference type="STRING" id="5786.F1A3I0"/>
<dbReference type="SUPFAM" id="SSF53474">
    <property type="entry name" value="alpha/beta-Hydrolases"/>
    <property type="match status" value="1"/>
</dbReference>
<dbReference type="OrthoDB" id="449091at2759"/>
<dbReference type="OMA" id="WILLPTN"/>
<feature type="signal peptide" evidence="1">
    <location>
        <begin position="1"/>
        <end position="23"/>
    </location>
</feature>
<dbReference type="Proteomes" id="UP000001064">
    <property type="component" value="Unassembled WGS sequence"/>
</dbReference>
<dbReference type="InParanoid" id="F1A3I0"/>
<keyword evidence="1" id="KW-0732">Signal</keyword>
<reference evidence="3" key="1">
    <citation type="journal article" date="2011" name="Genome Biol.">
        <title>Comparative genomics of the social amoebae Dictyostelium discoideum and Dictyostelium purpureum.</title>
        <authorList>
            <consortium name="US DOE Joint Genome Institute (JGI-PGF)"/>
            <person name="Sucgang R."/>
            <person name="Kuo A."/>
            <person name="Tian X."/>
            <person name="Salerno W."/>
            <person name="Parikh A."/>
            <person name="Feasley C.L."/>
            <person name="Dalin E."/>
            <person name="Tu H."/>
            <person name="Huang E."/>
            <person name="Barry K."/>
            <person name="Lindquist E."/>
            <person name="Shapiro H."/>
            <person name="Bruce D."/>
            <person name="Schmutz J."/>
            <person name="Salamov A."/>
            <person name="Fey P."/>
            <person name="Gaudet P."/>
            <person name="Anjard C."/>
            <person name="Babu M.M."/>
            <person name="Basu S."/>
            <person name="Bushmanova Y."/>
            <person name="van der Wel H."/>
            <person name="Katoh-Kurasawa M."/>
            <person name="Dinh C."/>
            <person name="Coutinho P.M."/>
            <person name="Saito T."/>
            <person name="Elias M."/>
            <person name="Schaap P."/>
            <person name="Kay R.R."/>
            <person name="Henrissat B."/>
            <person name="Eichinger L."/>
            <person name="Rivero F."/>
            <person name="Putnam N.H."/>
            <person name="West C.M."/>
            <person name="Loomis W.F."/>
            <person name="Chisholm R.L."/>
            <person name="Shaulsky G."/>
            <person name="Strassmann J.E."/>
            <person name="Queller D.C."/>
            <person name="Kuspa A."/>
            <person name="Grigoriev I.V."/>
        </authorList>
    </citation>
    <scope>NUCLEOTIDE SEQUENCE [LARGE SCALE GENOMIC DNA]</scope>
    <source>
        <strain evidence="3">QSDP1</strain>
    </source>
</reference>
<feature type="chain" id="PRO_5003265593" description="Peptidase S9 prolyl oligopeptidase catalytic domain-containing protein" evidence="1">
    <location>
        <begin position="24"/>
        <end position="914"/>
    </location>
</feature>
<dbReference type="FunCoup" id="F1A3I0">
    <property type="interactions" value="1"/>
</dbReference>
<dbReference type="AlphaFoldDB" id="F1A3I0"/>
<proteinExistence type="predicted"/>
<dbReference type="PANTHER" id="PTHR42972:SF9">
    <property type="entry name" value="PEPTIDASE S9 PROLYL OLIGOPEPTIDASE CATALYTIC DOMAIN-CONTAINING PROTEIN"/>
    <property type="match status" value="1"/>
</dbReference>
<evidence type="ECO:0008006" key="4">
    <source>
        <dbReference type="Google" id="ProtNLM"/>
    </source>
</evidence>
<dbReference type="GeneID" id="10506300"/>
<keyword evidence="3" id="KW-1185">Reference proteome</keyword>
<evidence type="ECO:0000313" key="2">
    <source>
        <dbReference type="EMBL" id="EGC29252.1"/>
    </source>
</evidence>
<evidence type="ECO:0000256" key="1">
    <source>
        <dbReference type="SAM" id="SignalP"/>
    </source>
</evidence>
<dbReference type="Gene3D" id="3.40.50.1820">
    <property type="entry name" value="alpha/beta hydrolase"/>
    <property type="match status" value="1"/>
</dbReference>
<protein>
    <recommendedName>
        <fullName evidence="4">Peptidase S9 prolyl oligopeptidase catalytic domain-containing protein</fullName>
    </recommendedName>
</protein>
<name>F1A3I0_DICPU</name>
<sequence>MYNNYSFFKIIFLLILIINLDSAYSKLDKYFNNEENEPLIKDSFFLTDWDVLAPFPSAPREDVDVLAAYGGITGIPRADNSTYPSDLVFGGEVGWTKITTNDYVTVNFTNVNWDLIESWAGSSGSYFSGWALSDFDVEGDNENYVVTCVGVSKFFVDDIIMQGDSYQLGLTYNAITLNKGKHTVRVRVIGSEQAGFGCIVNTIIVNSPENTNSFWVIYENTIVPDIVDNQFASPFISISVLNVLNQTINDVSIQVASDLVDLQIFTPQSSLSNGNQSPSLQPGQVTPINFMLKVSNQSGEVNCPAGTTYAFMVYISSELSINHANPITLNFSCKSFGEPFTFTFLDYDQSVQYAAATPPLSPCSKTFSPNNGLIDSDNTCPVLLTFHGAGVDAKSQAWTGAYQRQNYSWTLFPTNRANYGFDWESGGVKNAIYALEYLCGSLPGVQDKQNYQCDVYRLQIAGHSMGGHGAEHFVTTIFPDRTISLSVAAGWIDMKLYTPNFLRLGYSLSHPKLRYIFDAVVSENDSDFHSPHLINIPLIVRMGSDDDNVPPYHLRRLNRLYNQLNHNPTKGIVSEIPGEGHWFNGVVDDATMQAFFNRYILSGIPKLPTTFLVTCINPASFQGKGGIKILQLTQNYKVAKIKVTKQSNGSWNLAIENVRRFSFYQFNEQPTKITIVNGKSTQTLPYFQYPSHYCNLNNNNQWSVCNDENWQYSERNPFNYGPMVQIVEYPIIIVYGTIGSEQQTFQRQQLGVYLSNVWFYQLRYAVSVIPDTDFNSNLFETYNVIFMGGSNTNKAVQSIKYLPIQFGGNSNNISFTLNNIEFNQEGLGVLFLASCNSTLRVGCMVTVIEGSDQYGFSNAVQYFPTKSSFPMPDYIVLGKQFPYQGVAGAYALGFWDNFWNYQNDLSYLTTILND</sequence>
<accession>F1A3I0</accession>
<gene>
    <name evidence="2" type="ORF">DICPUDRAFT_99888</name>
</gene>
<dbReference type="PANTHER" id="PTHR42972">
    <property type="entry name" value="TOL-PAL SYSTEM PROTEIN TOLB"/>
    <property type="match status" value="1"/>
</dbReference>
<dbReference type="InterPro" id="IPR029058">
    <property type="entry name" value="AB_hydrolase_fold"/>
</dbReference>
<organism evidence="2 3">
    <name type="scientific">Dictyostelium purpureum</name>
    <name type="common">Slime mold</name>
    <dbReference type="NCBI Taxonomy" id="5786"/>
    <lineage>
        <taxon>Eukaryota</taxon>
        <taxon>Amoebozoa</taxon>
        <taxon>Evosea</taxon>
        <taxon>Eumycetozoa</taxon>
        <taxon>Dictyostelia</taxon>
        <taxon>Dictyosteliales</taxon>
        <taxon>Dictyosteliaceae</taxon>
        <taxon>Dictyostelium</taxon>
    </lineage>
</organism>
<dbReference type="EMBL" id="GL871459">
    <property type="protein sequence ID" value="EGC29252.1"/>
    <property type="molecule type" value="Genomic_DNA"/>
</dbReference>
<dbReference type="VEuPathDB" id="AmoebaDB:DICPUDRAFT_99888"/>
<dbReference type="eggNOG" id="ENOG502QS8J">
    <property type="taxonomic scope" value="Eukaryota"/>
</dbReference>
<evidence type="ECO:0000313" key="3">
    <source>
        <dbReference type="Proteomes" id="UP000001064"/>
    </source>
</evidence>
<dbReference type="KEGG" id="dpp:DICPUDRAFT_99888"/>